<reference evidence="1 2" key="1">
    <citation type="submission" date="2017-11" db="EMBL/GenBank/DDBJ databases">
        <title>Taxonomic description and genome sequences of Spirosoma HA7 sp. nov., isolated from pollen microhabitat of Corylus avellana.</title>
        <authorList>
            <person name="Ambika Manirajan B."/>
            <person name="Suarez C."/>
            <person name="Ratering S."/>
            <person name="Geissler-Plaum R."/>
            <person name="Cardinale M."/>
            <person name="Sylvia S."/>
        </authorList>
    </citation>
    <scope>NUCLEOTIDE SEQUENCE [LARGE SCALE GENOMIC DNA]</scope>
    <source>
        <strain evidence="1 2">HA7</strain>
    </source>
</reference>
<proteinExistence type="predicted"/>
<name>A0A2K8ZA16_9BACT</name>
<dbReference type="KEGG" id="spir:CWM47_35625"/>
<sequence>MKEDNSSAQEACFCNINFRSFSNQTPYFFVDYRTNKLRLESRNAGPPFFRMKFAPVFFNTTASADYPHFMRRT</sequence>
<dbReference type="EMBL" id="CP025096">
    <property type="protein sequence ID" value="AUD06712.1"/>
    <property type="molecule type" value="Genomic_DNA"/>
</dbReference>
<dbReference type="AlphaFoldDB" id="A0A2K8ZA16"/>
<evidence type="ECO:0000313" key="2">
    <source>
        <dbReference type="Proteomes" id="UP000232883"/>
    </source>
</evidence>
<keyword evidence="2" id="KW-1185">Reference proteome</keyword>
<gene>
    <name evidence="1" type="ORF">CWM47_35625</name>
</gene>
<evidence type="ECO:0000313" key="1">
    <source>
        <dbReference type="EMBL" id="AUD06712.1"/>
    </source>
</evidence>
<dbReference type="Proteomes" id="UP000232883">
    <property type="component" value="Chromosome"/>
</dbReference>
<organism evidence="1 2">
    <name type="scientific">Spirosoma pollinicola</name>
    <dbReference type="NCBI Taxonomy" id="2057025"/>
    <lineage>
        <taxon>Bacteria</taxon>
        <taxon>Pseudomonadati</taxon>
        <taxon>Bacteroidota</taxon>
        <taxon>Cytophagia</taxon>
        <taxon>Cytophagales</taxon>
        <taxon>Cytophagaceae</taxon>
        <taxon>Spirosoma</taxon>
    </lineage>
</organism>
<accession>A0A2K8ZA16</accession>
<protein>
    <submittedName>
        <fullName evidence="1">Uncharacterized protein</fullName>
    </submittedName>
</protein>